<reference evidence="1 2" key="1">
    <citation type="submission" date="2017-06" db="EMBL/GenBank/DDBJ databases">
        <authorList>
            <person name="Kim H.J."/>
            <person name="Triplett B.A."/>
        </authorList>
    </citation>
    <scope>NUCLEOTIDE SEQUENCE [LARGE SCALE GENOMIC DNA]</scope>
    <source>
        <strain evidence="1 2">CGMCC 4.1858</strain>
    </source>
</reference>
<name>A0A239HZR8_9ACTN</name>
<dbReference type="RefSeq" id="WP_245938943.1">
    <property type="nucleotide sequence ID" value="NZ_FZOF01000009.1"/>
</dbReference>
<protein>
    <submittedName>
        <fullName evidence="1">Uncharacterized protein</fullName>
    </submittedName>
</protein>
<dbReference type="AlphaFoldDB" id="A0A239HZR8"/>
<sequence>MALVRCEEQPDREPVLLADALPTVVDGIRLAARAGIPVADPAGGTATTCGRCACAAYRHRTAGGHWILVEPGEWPLGAVPAGRRWRVAGDGTAVNLRATVPSDTCRISHSDVCPAGPPPAASPVLLGQWRRNARRRLN</sequence>
<dbReference type="Proteomes" id="UP000198280">
    <property type="component" value="Unassembled WGS sequence"/>
</dbReference>
<proteinExistence type="predicted"/>
<evidence type="ECO:0000313" key="2">
    <source>
        <dbReference type="Proteomes" id="UP000198280"/>
    </source>
</evidence>
<organism evidence="1 2">
    <name type="scientific">Actinacidiphila glaucinigra</name>
    <dbReference type="NCBI Taxonomy" id="235986"/>
    <lineage>
        <taxon>Bacteria</taxon>
        <taxon>Bacillati</taxon>
        <taxon>Actinomycetota</taxon>
        <taxon>Actinomycetes</taxon>
        <taxon>Kitasatosporales</taxon>
        <taxon>Streptomycetaceae</taxon>
        <taxon>Actinacidiphila</taxon>
    </lineage>
</organism>
<dbReference type="InterPro" id="IPR045729">
    <property type="entry name" value="DUF6083"/>
</dbReference>
<dbReference type="Pfam" id="PF19561">
    <property type="entry name" value="DUF6083"/>
    <property type="match status" value="1"/>
</dbReference>
<accession>A0A239HZR8</accession>
<gene>
    <name evidence="1" type="ORF">SAMN05216252_109183</name>
</gene>
<evidence type="ECO:0000313" key="1">
    <source>
        <dbReference type="EMBL" id="SNS86672.1"/>
    </source>
</evidence>
<dbReference type="EMBL" id="FZOF01000009">
    <property type="protein sequence ID" value="SNS86672.1"/>
    <property type="molecule type" value="Genomic_DNA"/>
</dbReference>
<keyword evidence="2" id="KW-1185">Reference proteome</keyword>